<keyword evidence="3" id="KW-0411">Iron-sulfur</keyword>
<dbReference type="InterPro" id="IPR036812">
    <property type="entry name" value="NAD(P)_OxRdtase_dom_sf"/>
</dbReference>
<evidence type="ECO:0000256" key="2">
    <source>
        <dbReference type="ARBA" id="ARBA00023004"/>
    </source>
</evidence>
<dbReference type="InterPro" id="IPR009051">
    <property type="entry name" value="Helical_ferredxn"/>
</dbReference>
<dbReference type="PROSITE" id="PS51379">
    <property type="entry name" value="4FE4S_FER_2"/>
    <property type="match status" value="1"/>
</dbReference>
<sequence>MKKLGFGLMRLPLLNADDPKSIDRQAVCRMADLFLERGFGYFDTAYPYHDGLSEVVFREAVVKRHPRGSYTITDKLPLYLLQSEAQMEPIFRQQLERLGLDCIDYYWLHNVGTASYATAGQLGAFEFLCEKKEQGQVRHIGFSFHDRADLLDRVLTEHPEMEFVQLQLNYLDWEDANIQARLCYETAVRHGKQILVMEPVKGGTLASLPEEEMALLRRHRPDLSAAGWALLFAASREQVMTVLSGMSDERQMKENLRVVEEQPPLTGEEEQTLLQVAEHLRTKIAIPCTACRYCVAGCPKHIAIPDYFSLYNNLRRFGPQQRDNVGAYYENLTQTHGKASDCVGCGACEAHCPQHLSIRNYLKQTADALERNLDF</sequence>
<dbReference type="PANTHER" id="PTHR43312:SF2">
    <property type="entry name" value="OXIDOREDUCTASE"/>
    <property type="match status" value="1"/>
</dbReference>
<dbReference type="Gene3D" id="3.20.20.100">
    <property type="entry name" value="NADP-dependent oxidoreductase domain"/>
    <property type="match status" value="1"/>
</dbReference>
<dbReference type="Proteomes" id="UP001477672">
    <property type="component" value="Unassembled WGS sequence"/>
</dbReference>
<dbReference type="SUPFAM" id="SSF51430">
    <property type="entry name" value="NAD(P)-linked oxidoreductase"/>
    <property type="match status" value="1"/>
</dbReference>
<dbReference type="Gene3D" id="1.10.1060.10">
    <property type="entry name" value="Alpha-helical ferredoxin"/>
    <property type="match status" value="1"/>
</dbReference>
<reference evidence="5 6" key="1">
    <citation type="submission" date="2024-03" db="EMBL/GenBank/DDBJ databases">
        <title>Human intestinal bacterial collection.</title>
        <authorList>
            <person name="Pauvert C."/>
            <person name="Hitch T.C.A."/>
            <person name="Clavel T."/>
        </authorList>
    </citation>
    <scope>NUCLEOTIDE SEQUENCE [LARGE SCALE GENOMIC DNA]</scope>
    <source>
        <strain evidence="5 6">CLA-JM-H11</strain>
    </source>
</reference>
<dbReference type="SUPFAM" id="SSF46548">
    <property type="entry name" value="alpha-helical ferredoxin"/>
    <property type="match status" value="1"/>
</dbReference>
<evidence type="ECO:0000259" key="4">
    <source>
        <dbReference type="PROSITE" id="PS51379"/>
    </source>
</evidence>
<evidence type="ECO:0000256" key="1">
    <source>
        <dbReference type="ARBA" id="ARBA00022723"/>
    </source>
</evidence>
<dbReference type="Pfam" id="PF13187">
    <property type="entry name" value="Fer4_9"/>
    <property type="match status" value="1"/>
</dbReference>
<organism evidence="5 6">
    <name type="scientific">Ruthenibacterium intestinale</name>
    <dbReference type="NCBI Taxonomy" id="3133163"/>
    <lineage>
        <taxon>Bacteria</taxon>
        <taxon>Bacillati</taxon>
        <taxon>Bacillota</taxon>
        <taxon>Clostridia</taxon>
        <taxon>Eubacteriales</taxon>
        <taxon>Oscillospiraceae</taxon>
        <taxon>Ruthenibacterium</taxon>
    </lineage>
</organism>
<dbReference type="InterPro" id="IPR023210">
    <property type="entry name" value="NADP_OxRdtase_dom"/>
</dbReference>
<feature type="domain" description="4Fe-4S ferredoxin-type" evidence="4">
    <location>
        <begin position="333"/>
        <end position="361"/>
    </location>
</feature>
<dbReference type="InterPro" id="IPR017896">
    <property type="entry name" value="4Fe4S_Fe-S-bd"/>
</dbReference>
<proteinExistence type="predicted"/>
<evidence type="ECO:0000256" key="3">
    <source>
        <dbReference type="ARBA" id="ARBA00023014"/>
    </source>
</evidence>
<keyword evidence="6" id="KW-1185">Reference proteome</keyword>
<accession>A0ABV1GGV1</accession>
<dbReference type="RefSeq" id="WP_349216616.1">
    <property type="nucleotide sequence ID" value="NZ_JBBMFA010000101.1"/>
</dbReference>
<dbReference type="Pfam" id="PF00248">
    <property type="entry name" value="Aldo_ket_red"/>
    <property type="match status" value="1"/>
</dbReference>
<comment type="caution">
    <text evidence="5">The sequence shown here is derived from an EMBL/GenBank/DDBJ whole genome shotgun (WGS) entry which is preliminary data.</text>
</comment>
<dbReference type="CDD" id="cd19096">
    <property type="entry name" value="AKR_Fe-S_oxidoreductase"/>
    <property type="match status" value="1"/>
</dbReference>
<keyword evidence="1" id="KW-0479">Metal-binding</keyword>
<dbReference type="InterPro" id="IPR017900">
    <property type="entry name" value="4Fe4S_Fe_S_CS"/>
</dbReference>
<keyword evidence="2" id="KW-0408">Iron</keyword>
<dbReference type="PANTHER" id="PTHR43312">
    <property type="entry name" value="D-THREO-ALDOSE 1-DEHYDROGENASE"/>
    <property type="match status" value="1"/>
</dbReference>
<dbReference type="InterPro" id="IPR053135">
    <property type="entry name" value="AKR2_Oxidoreductase"/>
</dbReference>
<evidence type="ECO:0000313" key="5">
    <source>
        <dbReference type="EMBL" id="MEQ2521075.1"/>
    </source>
</evidence>
<dbReference type="EMBL" id="JBBMFA010000101">
    <property type="protein sequence ID" value="MEQ2521075.1"/>
    <property type="molecule type" value="Genomic_DNA"/>
</dbReference>
<name>A0ABV1GGV1_9FIRM</name>
<gene>
    <name evidence="5" type="ORF">WMO24_11645</name>
</gene>
<evidence type="ECO:0000313" key="6">
    <source>
        <dbReference type="Proteomes" id="UP001477672"/>
    </source>
</evidence>
<dbReference type="PROSITE" id="PS00198">
    <property type="entry name" value="4FE4S_FER_1"/>
    <property type="match status" value="1"/>
</dbReference>
<protein>
    <submittedName>
        <fullName evidence="5">Aldo/keto reductase</fullName>
    </submittedName>
</protein>